<evidence type="ECO:0000313" key="2">
    <source>
        <dbReference type="EMBL" id="SDQ05214.1"/>
    </source>
</evidence>
<evidence type="ECO:0000313" key="3">
    <source>
        <dbReference type="Proteomes" id="UP000182690"/>
    </source>
</evidence>
<dbReference type="Proteomes" id="UP000182690">
    <property type="component" value="Unassembled WGS sequence"/>
</dbReference>
<evidence type="ECO:0000313" key="1">
    <source>
        <dbReference type="EMBL" id="SDQ04770.1"/>
    </source>
</evidence>
<dbReference type="AlphaFoldDB" id="A0A1H0XPD2"/>
<evidence type="ECO:0008006" key="4">
    <source>
        <dbReference type="Google" id="ProtNLM"/>
    </source>
</evidence>
<reference evidence="1 3" key="1">
    <citation type="submission" date="2016-10" db="EMBL/GenBank/DDBJ databases">
        <authorList>
            <person name="de Groot N.N."/>
        </authorList>
    </citation>
    <scope>NUCLEOTIDE SEQUENCE [LARGE SCALE GENOMIC DNA]</scope>
    <source>
        <strain evidence="1 3">DSM 22788</strain>
    </source>
</reference>
<gene>
    <name evidence="1" type="ORF">SAMN04488565_0004</name>
    <name evidence="2" type="ORF">SAMN04488565_0058</name>
</gene>
<protein>
    <recommendedName>
        <fullName evidence="4">Tail terminator</fullName>
    </recommendedName>
</protein>
<dbReference type="EMBL" id="FNKB01000001">
    <property type="protein sequence ID" value="SDQ05214.1"/>
    <property type="molecule type" value="Genomic_DNA"/>
</dbReference>
<sequence>MTELLIPTDVEVAIKREIDASLVGTQFQDAKVGTKIPLEPKPTHFIRVTATGGGQRDLVTDTPTVVLDAFSVDEQHARDLSALAVAVLQRAGRVGTLGGVPCYGVRVGGLPANLPHPTVTTHFRFTATVSAALRRASV</sequence>
<organism evidence="1 3">
    <name type="scientific">Leucobacter chromiiresistens</name>
    <dbReference type="NCBI Taxonomy" id="1079994"/>
    <lineage>
        <taxon>Bacteria</taxon>
        <taxon>Bacillati</taxon>
        <taxon>Actinomycetota</taxon>
        <taxon>Actinomycetes</taxon>
        <taxon>Micrococcales</taxon>
        <taxon>Microbacteriaceae</taxon>
        <taxon>Leucobacter</taxon>
    </lineage>
</organism>
<name>A0A1H0XPD2_9MICO</name>
<dbReference type="STRING" id="1079994.SAMN04488565_0004"/>
<accession>A0A1H0XPD2</accession>
<proteinExistence type="predicted"/>
<dbReference type="EMBL" id="FNKB01000001">
    <property type="protein sequence ID" value="SDQ04770.1"/>
    <property type="molecule type" value="Genomic_DNA"/>
</dbReference>